<comment type="caution">
    <text evidence="2">The sequence shown here is derived from an EMBL/GenBank/DDBJ whole genome shotgun (WGS) entry which is preliminary data.</text>
</comment>
<evidence type="ECO:0000313" key="2">
    <source>
        <dbReference type="EMBL" id="MBB4868199.1"/>
    </source>
</evidence>
<reference evidence="2 3" key="1">
    <citation type="submission" date="2020-08" db="EMBL/GenBank/DDBJ databases">
        <title>Functional genomics of gut bacteria from endangered species of beetles.</title>
        <authorList>
            <person name="Carlos-Shanley C."/>
        </authorList>
    </citation>
    <scope>NUCLEOTIDE SEQUENCE [LARGE SCALE GENOMIC DNA]</scope>
    <source>
        <strain evidence="2 3">S00179</strain>
    </source>
</reference>
<accession>A0A7W7KSM4</accession>
<keyword evidence="1" id="KW-0732">Signal</keyword>
<dbReference type="Proteomes" id="UP000566995">
    <property type="component" value="Unassembled WGS sequence"/>
</dbReference>
<dbReference type="RefSeq" id="WP_184598822.1">
    <property type="nucleotide sequence ID" value="NZ_JACHLI010000063.1"/>
</dbReference>
<name>A0A7W7KSM4_PSENT</name>
<evidence type="ECO:0000313" key="3">
    <source>
        <dbReference type="Proteomes" id="UP000566995"/>
    </source>
</evidence>
<feature type="signal peptide" evidence="1">
    <location>
        <begin position="1"/>
        <end position="15"/>
    </location>
</feature>
<gene>
    <name evidence="2" type="ORF">HNP46_007119</name>
</gene>
<evidence type="ECO:0008006" key="4">
    <source>
        <dbReference type="Google" id="ProtNLM"/>
    </source>
</evidence>
<protein>
    <recommendedName>
        <fullName evidence="4">Lipoprotein</fullName>
    </recommendedName>
</protein>
<organism evidence="2 3">
    <name type="scientific">Pseudomonas nitroreducens</name>
    <dbReference type="NCBI Taxonomy" id="46680"/>
    <lineage>
        <taxon>Bacteria</taxon>
        <taxon>Pseudomonadati</taxon>
        <taxon>Pseudomonadota</taxon>
        <taxon>Gammaproteobacteria</taxon>
        <taxon>Pseudomonadales</taxon>
        <taxon>Pseudomonadaceae</taxon>
        <taxon>Pseudomonas</taxon>
    </lineage>
</organism>
<dbReference type="PROSITE" id="PS51257">
    <property type="entry name" value="PROKAR_LIPOPROTEIN"/>
    <property type="match status" value="1"/>
</dbReference>
<dbReference type="AlphaFoldDB" id="A0A7W7KSM4"/>
<evidence type="ECO:0000256" key="1">
    <source>
        <dbReference type="SAM" id="SignalP"/>
    </source>
</evidence>
<feature type="chain" id="PRO_5030510727" description="Lipoprotein" evidence="1">
    <location>
        <begin position="16"/>
        <end position="140"/>
    </location>
</feature>
<proteinExistence type="predicted"/>
<sequence>MSKLIVLGVSLIALAGCDQQANMLSKTTTKPPVASVPQQNGQYLRFNQLADGETRLEAHRIAGKVVKVISGYPGFVVEPGSFPDVSPLTVRIKDCGVITFRKPTNGANGMLAERTDVNGFNDQCPIQNLDGIWTPLAAGI</sequence>
<dbReference type="EMBL" id="JACHLI010000063">
    <property type="protein sequence ID" value="MBB4868199.1"/>
    <property type="molecule type" value="Genomic_DNA"/>
</dbReference>